<dbReference type="Gene3D" id="3.30.70.270">
    <property type="match status" value="1"/>
</dbReference>
<dbReference type="SMART" id="SM00091">
    <property type="entry name" value="PAS"/>
    <property type="match status" value="2"/>
</dbReference>
<feature type="domain" description="PAS" evidence="1">
    <location>
        <begin position="394"/>
        <end position="465"/>
    </location>
</feature>
<dbReference type="Pfam" id="PF00563">
    <property type="entry name" value="EAL"/>
    <property type="match status" value="1"/>
</dbReference>
<dbReference type="SMART" id="SM00086">
    <property type="entry name" value="PAC"/>
    <property type="match status" value="2"/>
</dbReference>
<dbReference type="PROSITE" id="PS50887">
    <property type="entry name" value="GGDEF"/>
    <property type="match status" value="1"/>
</dbReference>
<evidence type="ECO:0000259" key="3">
    <source>
        <dbReference type="PROSITE" id="PS50887"/>
    </source>
</evidence>
<dbReference type="PANTHER" id="PTHR44757:SF2">
    <property type="entry name" value="BIOFILM ARCHITECTURE MAINTENANCE PROTEIN MBAA"/>
    <property type="match status" value="1"/>
</dbReference>
<dbReference type="PROSITE" id="PS50112">
    <property type="entry name" value="PAS"/>
    <property type="match status" value="1"/>
</dbReference>
<feature type="domain" description="EAL" evidence="2">
    <location>
        <begin position="694"/>
        <end position="948"/>
    </location>
</feature>
<dbReference type="InterPro" id="IPR035965">
    <property type="entry name" value="PAS-like_dom_sf"/>
</dbReference>
<dbReference type="Gene3D" id="2.10.70.100">
    <property type="match status" value="1"/>
</dbReference>
<dbReference type="SMART" id="SM00267">
    <property type="entry name" value="GGDEF"/>
    <property type="match status" value="1"/>
</dbReference>
<dbReference type="InterPro" id="IPR035919">
    <property type="entry name" value="EAL_sf"/>
</dbReference>
<reference evidence="4 5" key="1">
    <citation type="submission" date="2023-04" db="EMBL/GenBank/DDBJ databases">
        <title>Luteimonas endophyticus RD2P54.</title>
        <authorList>
            <person name="Sun J.-Q."/>
        </authorList>
    </citation>
    <scope>NUCLEOTIDE SEQUENCE [LARGE SCALE GENOMIC DNA]</scope>
    <source>
        <strain evidence="4 5">RD2P54</strain>
    </source>
</reference>
<dbReference type="InterPro" id="IPR000160">
    <property type="entry name" value="GGDEF_dom"/>
</dbReference>
<dbReference type="EMBL" id="JARXRM010000046">
    <property type="protein sequence ID" value="MDH5825039.1"/>
    <property type="molecule type" value="Genomic_DNA"/>
</dbReference>
<accession>A0ABT6JDZ1</accession>
<dbReference type="Pfam" id="PF13426">
    <property type="entry name" value="PAS_9"/>
    <property type="match status" value="1"/>
</dbReference>
<dbReference type="Gene3D" id="3.20.20.450">
    <property type="entry name" value="EAL domain"/>
    <property type="match status" value="1"/>
</dbReference>
<dbReference type="PROSITE" id="PS50883">
    <property type="entry name" value="EAL"/>
    <property type="match status" value="1"/>
</dbReference>
<dbReference type="NCBIfam" id="TIGR00254">
    <property type="entry name" value="GGDEF"/>
    <property type="match status" value="1"/>
</dbReference>
<dbReference type="Gene3D" id="3.30.450.20">
    <property type="entry name" value="PAS domain"/>
    <property type="match status" value="3"/>
</dbReference>
<dbReference type="CDD" id="cd01948">
    <property type="entry name" value="EAL"/>
    <property type="match status" value="1"/>
</dbReference>
<evidence type="ECO:0000259" key="2">
    <source>
        <dbReference type="PROSITE" id="PS50883"/>
    </source>
</evidence>
<dbReference type="InterPro" id="IPR001633">
    <property type="entry name" value="EAL_dom"/>
</dbReference>
<dbReference type="InterPro" id="IPR001610">
    <property type="entry name" value="PAC"/>
</dbReference>
<proteinExistence type="predicted"/>
<feature type="domain" description="GGDEF" evidence="3">
    <location>
        <begin position="552"/>
        <end position="686"/>
    </location>
</feature>
<dbReference type="CDD" id="cd12915">
    <property type="entry name" value="PDC2_DGC_like"/>
    <property type="match status" value="1"/>
</dbReference>
<sequence length="956" mass="104646">MAERHVGTLARGAEGVVHGMLHAQEQILRSVAANPPPSSGEGGRPVADRSVAATWPLTRIVVYGDAEPGSEGAAAGRLRRWARTAMRGAGDGMRLGRPWRSEDGGWRLPLAVPRPGRQPGGVAAELDLGALQAPLQRLDTDQRSLVTLLDRDRTVLARTRDPRVFVGSRYDDPALEARIASGVRRSVDRDINTFDGVDRIRAFTALEDYPLYLGTGLPRLDVLRPWHLTAAVAMALFVLYWAGLGQLLRIVRRAEHRQGALLRELQRSAELLSIAQRAGHMGAWAAHQDGSIWWSTEVPRLYGLAPDMPGLGLEHFFERMHPEDREPVRERVERIRREGGELSFDYRVLLPDGEIRHLSAQGAHVSATGTGIRTSGVVLDITDRVRSHQRLIDAERQFRLLFDRNPLPFWVYEAATLRFLEVNDAAIRNYGYSRAEFQRMTLLDIRPPEDAKRLRADVAQGGTGDDAPRTWTHRRKDGSLLEVRIHAADIDFDGRRARLVLAEDISERQRIQRKLAYRATHDTLTGLPNETFFRQRLDDRIAAGAGAGVGGEKMVIARVVLQRLAMIGDSLGGAIGDEILVQATERMLRVLGEQDLVARLQGPELIVAMSPSAGDSEGHATIAALAAALREPVWAANAPHYLDAGFGLALFPEDGTDAEALIRNAGLAAHSMQQHAAADGVRYNAELARRASARLGLLARLHHAIGHGEFALHFQPIHDLADGRLAAYEALIRWPQADGSVIAPGEFIPLCEDSMLIVPLGRWVLREAMRAYQALLAAGHPPRPIAVNVSASQFARSDLIADVRSALDEMDVPAGALEIEITEGVVMSDPEQVIDVLSRLRALGVLIAIDDFGTGYSNLAYLRRLPAHILKIDRAFVHDVERDNANAAICRSIMSLAGLFGLQVTAEGVEKREQIDWLRDNGCDRAQGYFLGRPQPLDAILSGAARPAGGDGPAGG</sequence>
<dbReference type="InterPro" id="IPR052155">
    <property type="entry name" value="Biofilm_reg_signaling"/>
</dbReference>
<dbReference type="Pfam" id="PF00990">
    <property type="entry name" value="GGDEF"/>
    <property type="match status" value="1"/>
</dbReference>
<keyword evidence="5" id="KW-1185">Reference proteome</keyword>
<dbReference type="CDD" id="cd00130">
    <property type="entry name" value="PAS"/>
    <property type="match status" value="2"/>
</dbReference>
<evidence type="ECO:0000259" key="1">
    <source>
        <dbReference type="PROSITE" id="PS50112"/>
    </source>
</evidence>
<dbReference type="InterPro" id="IPR029787">
    <property type="entry name" value="Nucleotide_cyclase"/>
</dbReference>
<dbReference type="PANTHER" id="PTHR44757">
    <property type="entry name" value="DIGUANYLATE CYCLASE DGCP"/>
    <property type="match status" value="1"/>
</dbReference>
<gene>
    <name evidence="4" type="ORF">QFW77_18900</name>
</gene>
<dbReference type="RefSeq" id="WP_280576433.1">
    <property type="nucleotide sequence ID" value="NZ_JARXRM010000046.1"/>
</dbReference>
<dbReference type="SUPFAM" id="SSF55785">
    <property type="entry name" value="PYP-like sensor domain (PAS domain)"/>
    <property type="match status" value="2"/>
</dbReference>
<comment type="caution">
    <text evidence="4">The sequence shown here is derived from an EMBL/GenBank/DDBJ whole genome shotgun (WGS) entry which is preliminary data.</text>
</comment>
<dbReference type="Pfam" id="PF08447">
    <property type="entry name" value="PAS_3"/>
    <property type="match status" value="1"/>
</dbReference>
<dbReference type="SUPFAM" id="SSF141868">
    <property type="entry name" value="EAL domain-like"/>
    <property type="match status" value="1"/>
</dbReference>
<dbReference type="Proteomes" id="UP001156940">
    <property type="component" value="Unassembled WGS sequence"/>
</dbReference>
<evidence type="ECO:0000313" key="4">
    <source>
        <dbReference type="EMBL" id="MDH5825039.1"/>
    </source>
</evidence>
<dbReference type="SMART" id="SM00052">
    <property type="entry name" value="EAL"/>
    <property type="match status" value="1"/>
</dbReference>
<dbReference type="SUPFAM" id="SSF55073">
    <property type="entry name" value="Nucleotide cyclase"/>
    <property type="match status" value="1"/>
</dbReference>
<dbReference type="InterPro" id="IPR000014">
    <property type="entry name" value="PAS"/>
</dbReference>
<organism evidence="4 5">
    <name type="scientific">Luteimonas endophytica</name>
    <dbReference type="NCBI Taxonomy" id="3042023"/>
    <lineage>
        <taxon>Bacteria</taxon>
        <taxon>Pseudomonadati</taxon>
        <taxon>Pseudomonadota</taxon>
        <taxon>Gammaproteobacteria</taxon>
        <taxon>Lysobacterales</taxon>
        <taxon>Lysobacteraceae</taxon>
        <taxon>Luteimonas</taxon>
    </lineage>
</organism>
<evidence type="ECO:0000313" key="5">
    <source>
        <dbReference type="Proteomes" id="UP001156940"/>
    </source>
</evidence>
<name>A0ABT6JDZ1_9GAMM</name>
<dbReference type="InterPro" id="IPR043128">
    <property type="entry name" value="Rev_trsase/Diguanyl_cyclase"/>
</dbReference>
<dbReference type="InterPro" id="IPR013655">
    <property type="entry name" value="PAS_fold_3"/>
</dbReference>
<dbReference type="NCBIfam" id="TIGR00229">
    <property type="entry name" value="sensory_box"/>
    <property type="match status" value="2"/>
</dbReference>
<protein>
    <submittedName>
        <fullName evidence="4">EAL domain-containing protein</fullName>
    </submittedName>
</protein>